<name>A0A9Q2D0C1_9STAP</name>
<evidence type="ECO:0000256" key="1">
    <source>
        <dbReference type="SAM" id="Phobius"/>
    </source>
</evidence>
<keyword evidence="3" id="KW-1185">Reference proteome</keyword>
<feature type="transmembrane region" description="Helical" evidence="1">
    <location>
        <begin position="69"/>
        <end position="85"/>
    </location>
</feature>
<dbReference type="RefSeq" id="WP_183674352.1">
    <property type="nucleotide sequence ID" value="NZ_CBCRYX010000005.1"/>
</dbReference>
<comment type="caution">
    <text evidence="2">The sequence shown here is derived from an EMBL/GenBank/DDBJ whole genome shotgun (WGS) entry which is preliminary data.</text>
</comment>
<feature type="transmembrane region" description="Helical" evidence="1">
    <location>
        <begin position="27"/>
        <end position="49"/>
    </location>
</feature>
<accession>A0A9Q2D0C1</accession>
<dbReference type="Proteomes" id="UP000579136">
    <property type="component" value="Unassembled WGS sequence"/>
</dbReference>
<dbReference type="InterPro" id="IPR021354">
    <property type="entry name" value="DUF2975"/>
</dbReference>
<dbReference type="EMBL" id="JACHHF010000006">
    <property type="protein sequence ID" value="MBB5176237.1"/>
    <property type="molecule type" value="Genomic_DNA"/>
</dbReference>
<reference evidence="2 3" key="1">
    <citation type="submission" date="2020-08" db="EMBL/GenBank/DDBJ databases">
        <title>Genomic Encyclopedia of Type Strains, Phase IV (KMG-IV): sequencing the most valuable type-strain genomes for metagenomic binning, comparative biology and taxonomic classification.</title>
        <authorList>
            <person name="Goeker M."/>
        </authorList>
    </citation>
    <scope>NUCLEOTIDE SEQUENCE [LARGE SCALE GENOMIC DNA]</scope>
    <source>
        <strain evidence="2 3">DSM 19163</strain>
    </source>
</reference>
<keyword evidence="1" id="KW-0472">Membrane</keyword>
<dbReference type="AlphaFoldDB" id="A0A9Q2D0C1"/>
<keyword evidence="1" id="KW-1133">Transmembrane helix</keyword>
<evidence type="ECO:0000313" key="3">
    <source>
        <dbReference type="Proteomes" id="UP000579136"/>
    </source>
</evidence>
<feature type="transmembrane region" description="Helical" evidence="1">
    <location>
        <begin position="113"/>
        <end position="134"/>
    </location>
</feature>
<dbReference type="Pfam" id="PF11188">
    <property type="entry name" value="DUF2975"/>
    <property type="match status" value="1"/>
</dbReference>
<protein>
    <recommendedName>
        <fullName evidence="4">DUF2975 domain-containing protein</fullName>
    </recommendedName>
</protein>
<evidence type="ECO:0000313" key="2">
    <source>
        <dbReference type="EMBL" id="MBB5176237.1"/>
    </source>
</evidence>
<organism evidence="2 3">
    <name type="scientific">Nosocomiicoccus ampullae</name>
    <dbReference type="NCBI Taxonomy" id="489910"/>
    <lineage>
        <taxon>Bacteria</taxon>
        <taxon>Bacillati</taxon>
        <taxon>Bacillota</taxon>
        <taxon>Bacilli</taxon>
        <taxon>Bacillales</taxon>
        <taxon>Staphylococcaceae</taxon>
        <taxon>Nosocomiicoccus</taxon>
    </lineage>
</organism>
<gene>
    <name evidence="2" type="ORF">HNQ45_001124</name>
</gene>
<proteinExistence type="predicted"/>
<keyword evidence="1" id="KW-0812">Transmembrane</keyword>
<evidence type="ECO:0008006" key="4">
    <source>
        <dbReference type="Google" id="ProtNLM"/>
    </source>
</evidence>
<sequence length="148" mass="17367">MFIEPSSSFKIKNINEVSDVVYDKPSVLLFISTTIIYLAIILFIAYFTYRLFKNMGENEIFTLENSQRIKIIGYLFIALTVLYSLKESVSEFLYYRMFKDTLDQLDITMEFTIFQVNMPLLVSSLIIILIGYAFKHGLFLKNEYDQTI</sequence>